<dbReference type="Pfam" id="PF00905">
    <property type="entry name" value="Transpeptidase"/>
    <property type="match status" value="1"/>
</dbReference>
<keyword evidence="2" id="KW-0121">Carboxypeptidase</keyword>
<keyword evidence="6" id="KW-0132">Cell division</keyword>
<dbReference type="GO" id="GO:0004180">
    <property type="term" value="F:carboxypeptidase activity"/>
    <property type="evidence" value="ECO:0007669"/>
    <property type="project" value="UniProtKB-KW"/>
</dbReference>
<dbReference type="Pfam" id="PF03717">
    <property type="entry name" value="PBP_dimer"/>
    <property type="match status" value="1"/>
</dbReference>
<dbReference type="STRING" id="1144750.SAMN05443431_102318"/>
<dbReference type="CDD" id="cd06575">
    <property type="entry name" value="PASTA_Pbp2x-like_2"/>
    <property type="match status" value="1"/>
</dbReference>
<evidence type="ECO:0000256" key="1">
    <source>
        <dbReference type="ARBA" id="ARBA00004370"/>
    </source>
</evidence>
<keyword evidence="6" id="KW-0131">Cell cycle</keyword>
<feature type="transmembrane region" description="Helical" evidence="4">
    <location>
        <begin position="12"/>
        <end position="31"/>
    </location>
</feature>
<evidence type="ECO:0000256" key="4">
    <source>
        <dbReference type="SAM" id="Phobius"/>
    </source>
</evidence>
<dbReference type="SUPFAM" id="SSF56601">
    <property type="entry name" value="beta-lactamase/transpeptidase-like"/>
    <property type="match status" value="1"/>
</dbReference>
<evidence type="ECO:0000313" key="6">
    <source>
        <dbReference type="EMBL" id="SFI81832.1"/>
    </source>
</evidence>
<keyword evidence="4" id="KW-1133">Transmembrane helix</keyword>
<dbReference type="InterPro" id="IPR050515">
    <property type="entry name" value="Beta-lactam/transpept"/>
</dbReference>
<dbReference type="GO" id="GO:0051301">
    <property type="term" value="P:cell division"/>
    <property type="evidence" value="ECO:0007669"/>
    <property type="project" value="UniProtKB-KW"/>
</dbReference>
<sequence>MALTEKNILNRLYFVAGCMFVFGLLVVGKLLTIQVVQGDKYRALADKRALKDVVIPANRGNVYSSDGSLLATSIPKYDILFDAVTPSDKNFKANIIALSEALSKYSGKSKTYYKKELGKARANKNRYFLLARNIGYSDYLKFREFPLLKLGAFKGGLIVEQKVKREHPLGEVAQRTIGYERTDDEGNITRAGIDGAFGVDYLRGKDGKRLKQKIGKGQWKPILDYDQVEPKDGLDVYTTIDVNIQDIAHHALLEQLELYEAEHGTVVVMEVATGEIKAISNLGKTKSGYYYEKRNYAVYESHEPGSTFKLMAIMAALEDKKIDTSDVIDTGNGYKVFYGKGIRDSHGNGKISAARALEVSSNIGLATIIDDAYAKNPERFLDILSSWNLDKKLGISIKGEGAPMIPRPGDEKWSRNALPSIAYGYNLRLTPLQTLTFYNAVANNGVMVKPRFIREVKELDKQIESFERSVINPKICSDATLNAAKAMLKNVVTRGTGRSLYSDYFSMSGKTGTARVEYWMDDWAKKPRYISSFAGYFPSDKPKYSCIVVIHKPSIKKGFYGADVSGPVFKKVAQKIFTDTPLIDEVASLNVVDVSVEKEYEGYYNVANTYKTIMPDVTGLPVMDALALLENMNVKIKVQCNGVGVVNKQSVSKNTKLKSNQIIVLEAS</sequence>
<dbReference type="Gene3D" id="3.90.1310.10">
    <property type="entry name" value="Penicillin-binding protein 2a (Domain 2)"/>
    <property type="match status" value="1"/>
</dbReference>
<dbReference type="EMBL" id="FORM01000002">
    <property type="protein sequence ID" value="SFI81832.1"/>
    <property type="molecule type" value="Genomic_DNA"/>
</dbReference>
<accession>A0A1I3LAK4</accession>
<dbReference type="InterPro" id="IPR005311">
    <property type="entry name" value="PBP_dimer"/>
</dbReference>
<name>A0A1I3LAK4_9FLAO</name>
<keyword evidence="4" id="KW-0812">Transmembrane</keyword>
<dbReference type="SUPFAM" id="SSF54184">
    <property type="entry name" value="Penicillin-binding protein 2x (pbp-2x), c-terminal domain"/>
    <property type="match status" value="1"/>
</dbReference>
<dbReference type="GO" id="GO:0005886">
    <property type="term" value="C:plasma membrane"/>
    <property type="evidence" value="ECO:0007669"/>
    <property type="project" value="TreeGrafter"/>
</dbReference>
<keyword evidence="3 4" id="KW-0472">Membrane</keyword>
<dbReference type="Gene3D" id="3.30.450.330">
    <property type="match status" value="1"/>
</dbReference>
<dbReference type="SUPFAM" id="SSF56519">
    <property type="entry name" value="Penicillin binding protein dimerisation domain"/>
    <property type="match status" value="1"/>
</dbReference>
<dbReference type="InterPro" id="IPR012338">
    <property type="entry name" value="Beta-lactam/transpept-like"/>
</dbReference>
<dbReference type="PROSITE" id="PS51178">
    <property type="entry name" value="PASTA"/>
    <property type="match status" value="1"/>
</dbReference>
<keyword evidence="2" id="KW-0378">Hydrolase</keyword>
<evidence type="ECO:0000313" key="7">
    <source>
        <dbReference type="Proteomes" id="UP000199559"/>
    </source>
</evidence>
<comment type="subcellular location">
    <subcellularLocation>
        <location evidence="1">Membrane</location>
    </subcellularLocation>
</comment>
<organism evidence="6 7">
    <name type="scientific">Olleya namhaensis</name>
    <dbReference type="NCBI Taxonomy" id="1144750"/>
    <lineage>
        <taxon>Bacteria</taxon>
        <taxon>Pseudomonadati</taxon>
        <taxon>Bacteroidota</taxon>
        <taxon>Flavobacteriia</taxon>
        <taxon>Flavobacteriales</taxon>
        <taxon>Flavobacteriaceae</taxon>
    </lineage>
</organism>
<gene>
    <name evidence="6" type="ORF">SAMN05443431_102318</name>
</gene>
<protein>
    <submittedName>
        <fullName evidence="6">Cell division protein FtsI (Penicillin-binding protein 3)</fullName>
    </submittedName>
</protein>
<keyword evidence="2" id="KW-0645">Protease</keyword>
<dbReference type="InterPro" id="IPR036138">
    <property type="entry name" value="PBP_dimer_sf"/>
</dbReference>
<dbReference type="Pfam" id="PF03793">
    <property type="entry name" value="PASTA"/>
    <property type="match status" value="1"/>
</dbReference>
<dbReference type="InterPro" id="IPR005543">
    <property type="entry name" value="PASTA_dom"/>
</dbReference>
<dbReference type="Gene3D" id="3.40.710.10">
    <property type="entry name" value="DD-peptidase/beta-lactamase superfamily"/>
    <property type="match status" value="1"/>
</dbReference>
<evidence type="ECO:0000256" key="3">
    <source>
        <dbReference type="ARBA" id="ARBA00023136"/>
    </source>
</evidence>
<dbReference type="Proteomes" id="UP000199559">
    <property type="component" value="Unassembled WGS sequence"/>
</dbReference>
<evidence type="ECO:0000256" key="2">
    <source>
        <dbReference type="ARBA" id="ARBA00022645"/>
    </source>
</evidence>
<dbReference type="GO" id="GO:0071555">
    <property type="term" value="P:cell wall organization"/>
    <property type="evidence" value="ECO:0007669"/>
    <property type="project" value="TreeGrafter"/>
</dbReference>
<feature type="domain" description="PASTA" evidence="5">
    <location>
        <begin position="608"/>
        <end position="668"/>
    </location>
</feature>
<dbReference type="GO" id="GO:0008658">
    <property type="term" value="F:penicillin binding"/>
    <property type="evidence" value="ECO:0007669"/>
    <property type="project" value="InterPro"/>
</dbReference>
<reference evidence="7" key="1">
    <citation type="submission" date="2016-10" db="EMBL/GenBank/DDBJ databases">
        <authorList>
            <person name="Varghese N."/>
            <person name="Submissions S."/>
        </authorList>
    </citation>
    <scope>NUCLEOTIDE SEQUENCE [LARGE SCALE GENOMIC DNA]</scope>
    <source>
        <strain evidence="7">DSM 28881</strain>
    </source>
</reference>
<keyword evidence="7" id="KW-1185">Reference proteome</keyword>
<dbReference type="AlphaFoldDB" id="A0A1I3LAK4"/>
<proteinExistence type="predicted"/>
<dbReference type="InterPro" id="IPR001460">
    <property type="entry name" value="PCN-bd_Tpept"/>
</dbReference>
<dbReference type="PANTHER" id="PTHR30627">
    <property type="entry name" value="PEPTIDOGLYCAN D,D-TRANSPEPTIDASE"/>
    <property type="match status" value="1"/>
</dbReference>
<evidence type="ECO:0000259" key="5">
    <source>
        <dbReference type="PROSITE" id="PS51178"/>
    </source>
</evidence>
<dbReference type="PANTHER" id="PTHR30627:SF1">
    <property type="entry name" value="PEPTIDOGLYCAN D,D-TRANSPEPTIDASE FTSI"/>
    <property type="match status" value="1"/>
</dbReference>